<feature type="compositionally biased region" description="Gly residues" evidence="1">
    <location>
        <begin position="413"/>
        <end position="424"/>
    </location>
</feature>
<dbReference type="NCBIfam" id="TIGR00996">
    <property type="entry name" value="Mtu_fam_mce"/>
    <property type="match status" value="1"/>
</dbReference>
<accession>A0ABP8RSJ9</accession>
<feature type="domain" description="Mammalian cell entry C-terminal" evidence="3">
    <location>
        <begin position="124"/>
        <end position="291"/>
    </location>
</feature>
<comment type="caution">
    <text evidence="4">The sequence shown here is derived from an EMBL/GenBank/DDBJ whole genome shotgun (WGS) entry which is preliminary data.</text>
</comment>
<dbReference type="PANTHER" id="PTHR33371">
    <property type="entry name" value="INTERMEMBRANE PHOSPHOLIPID TRANSPORT SYSTEM BINDING PROTEIN MLAD-RELATED"/>
    <property type="match status" value="1"/>
</dbReference>
<dbReference type="Pfam" id="PF02470">
    <property type="entry name" value="MlaD"/>
    <property type="match status" value="1"/>
</dbReference>
<reference evidence="5" key="1">
    <citation type="journal article" date="2019" name="Int. J. Syst. Evol. Microbiol.">
        <title>The Global Catalogue of Microorganisms (GCM) 10K type strain sequencing project: providing services to taxonomists for standard genome sequencing and annotation.</title>
        <authorList>
            <consortium name="The Broad Institute Genomics Platform"/>
            <consortium name="The Broad Institute Genome Sequencing Center for Infectious Disease"/>
            <person name="Wu L."/>
            <person name="Ma J."/>
        </authorList>
    </citation>
    <scope>NUCLEOTIDE SEQUENCE [LARGE SCALE GENOMIC DNA]</scope>
    <source>
        <strain evidence="5">JCM 17906</strain>
    </source>
</reference>
<feature type="domain" description="Mce/MlaD" evidence="2">
    <location>
        <begin position="43"/>
        <end position="116"/>
    </location>
</feature>
<evidence type="ECO:0000313" key="5">
    <source>
        <dbReference type="Proteomes" id="UP001501598"/>
    </source>
</evidence>
<keyword evidence="5" id="KW-1185">Reference proteome</keyword>
<name>A0ABP8RSJ9_9PSEU</name>
<dbReference type="InterPro" id="IPR003399">
    <property type="entry name" value="Mce/MlaD"/>
</dbReference>
<evidence type="ECO:0000313" key="4">
    <source>
        <dbReference type="EMBL" id="GAA4546461.1"/>
    </source>
</evidence>
<dbReference type="InterPro" id="IPR005693">
    <property type="entry name" value="Mce"/>
</dbReference>
<dbReference type="InterPro" id="IPR052336">
    <property type="entry name" value="MlaD_Phospholipid_Transporter"/>
</dbReference>
<protein>
    <submittedName>
        <fullName evidence="4">MCE family protein</fullName>
    </submittedName>
</protein>
<feature type="region of interest" description="Disordered" evidence="1">
    <location>
        <begin position="384"/>
        <end position="424"/>
    </location>
</feature>
<feature type="compositionally biased region" description="Pro residues" evidence="1">
    <location>
        <begin position="385"/>
        <end position="396"/>
    </location>
</feature>
<evidence type="ECO:0000256" key="1">
    <source>
        <dbReference type="SAM" id="MobiDB-lite"/>
    </source>
</evidence>
<dbReference type="EMBL" id="BAABGT010000032">
    <property type="protein sequence ID" value="GAA4546461.1"/>
    <property type="molecule type" value="Genomic_DNA"/>
</dbReference>
<dbReference type="PANTHER" id="PTHR33371:SF15">
    <property type="entry name" value="LIPOPROTEIN LPRN"/>
    <property type="match status" value="1"/>
</dbReference>
<proteinExistence type="predicted"/>
<gene>
    <name evidence="4" type="ORF">GCM10023175_28720</name>
</gene>
<dbReference type="InterPro" id="IPR024516">
    <property type="entry name" value="Mce_C"/>
</dbReference>
<dbReference type="Pfam" id="PF11887">
    <property type="entry name" value="Mce4_CUP1"/>
    <property type="match status" value="1"/>
</dbReference>
<sequence length="424" mass="43985">MHRVLRTTAATAVCAVALTACDFTGVGSLPLPLREGGGSSAMRVTIDMAQVSNLVPNAEVKVNDVTVGSVVKTDVDDWHAVLTVGLNEGTQLPANAIARVAQKSLLGAEYLELAPPSEEPPAGQLRDGDRIGLERTNRYPETEEVLGALSVVLNGSGLQQVKTVTTELNNVLGGREQDLRALLDNLQELVGALDDQKGDIVRAVDGLNTLSATVAADNEALASAIDRVPPALEALNDDRAQLIDTLRNFGDFSTRTSDTVDAIRGDLLGNLADLRPALEKLNESGADVTESLPEILTFPFPATTAFPSMFRGDYGNLFVVVDITPQVLAENLLGGFSLGAGGGPQVLNAPPLGAGQVLPDPLNVFGNGTNGTDRPLAPLVDVIPKPAPANPGPPVTDPRTGAQPGEPAKEPGGLLGPILGGGNR</sequence>
<evidence type="ECO:0000259" key="2">
    <source>
        <dbReference type="Pfam" id="PF02470"/>
    </source>
</evidence>
<dbReference type="PROSITE" id="PS51257">
    <property type="entry name" value="PROKAR_LIPOPROTEIN"/>
    <property type="match status" value="1"/>
</dbReference>
<dbReference type="Proteomes" id="UP001501598">
    <property type="component" value="Unassembled WGS sequence"/>
</dbReference>
<organism evidence="4 5">
    <name type="scientific">Pseudonocardia xishanensis</name>
    <dbReference type="NCBI Taxonomy" id="630995"/>
    <lineage>
        <taxon>Bacteria</taxon>
        <taxon>Bacillati</taxon>
        <taxon>Actinomycetota</taxon>
        <taxon>Actinomycetes</taxon>
        <taxon>Pseudonocardiales</taxon>
        <taxon>Pseudonocardiaceae</taxon>
        <taxon>Pseudonocardia</taxon>
    </lineage>
</organism>
<evidence type="ECO:0000259" key="3">
    <source>
        <dbReference type="Pfam" id="PF11887"/>
    </source>
</evidence>